<dbReference type="GO" id="GO:0005634">
    <property type="term" value="C:nucleus"/>
    <property type="evidence" value="ECO:0007669"/>
    <property type="project" value="UniProtKB-SubCell"/>
</dbReference>
<dbReference type="GO" id="GO:0006397">
    <property type="term" value="P:mRNA processing"/>
    <property type="evidence" value="ECO:0007669"/>
    <property type="project" value="UniProtKB-KW"/>
</dbReference>
<dbReference type="InterPro" id="IPR012677">
    <property type="entry name" value="Nucleotide-bd_a/b_plait_sf"/>
</dbReference>
<feature type="region of interest" description="Disordered" evidence="3">
    <location>
        <begin position="1"/>
        <end position="83"/>
    </location>
</feature>
<dbReference type="CDD" id="cd12372">
    <property type="entry name" value="RRM_CFIm68_CFIm59"/>
    <property type="match status" value="1"/>
</dbReference>
<dbReference type="GO" id="GO:0003723">
    <property type="term" value="F:RNA binding"/>
    <property type="evidence" value="ECO:0007669"/>
    <property type="project" value="UniProtKB-UniRule"/>
</dbReference>
<feature type="compositionally biased region" description="Pro residues" evidence="3">
    <location>
        <begin position="63"/>
        <end position="76"/>
    </location>
</feature>
<organism evidence="5 6">
    <name type="scientific">Athelia psychrophila</name>
    <dbReference type="NCBI Taxonomy" id="1759441"/>
    <lineage>
        <taxon>Eukaryota</taxon>
        <taxon>Fungi</taxon>
        <taxon>Dikarya</taxon>
        <taxon>Basidiomycota</taxon>
        <taxon>Agaricomycotina</taxon>
        <taxon>Agaricomycetes</taxon>
        <taxon>Agaricomycetidae</taxon>
        <taxon>Atheliales</taxon>
        <taxon>Atheliaceae</taxon>
        <taxon>Athelia</taxon>
    </lineage>
</organism>
<evidence type="ECO:0000256" key="1">
    <source>
        <dbReference type="ARBA" id="ARBA00006265"/>
    </source>
</evidence>
<gene>
    <name evidence="5" type="ORF">FIBSPDRAFT_916691</name>
</gene>
<feature type="region of interest" description="Disordered" evidence="3">
    <location>
        <begin position="191"/>
        <end position="241"/>
    </location>
</feature>
<protein>
    <recommendedName>
        <fullName evidence="4">RRM domain-containing protein</fullName>
    </recommendedName>
</protein>
<feature type="domain" description="RRM" evidence="4">
    <location>
        <begin position="111"/>
        <end position="192"/>
    </location>
</feature>
<name>A0A166UKE9_9AGAM</name>
<dbReference type="Gene3D" id="3.30.70.330">
    <property type="match status" value="1"/>
</dbReference>
<dbReference type="SUPFAM" id="SSF54928">
    <property type="entry name" value="RNA-binding domain, RBD"/>
    <property type="match status" value="1"/>
</dbReference>
<sequence length="357" mass="37334">MPEDDFDIYGEDEGFNPAQNGDEPDYQEEEKIATVTTPNEPVAGEKRPRVEEEDVKEEEQPQPSRPNPGLQQPPPNGQFNNNNVAQVQGMQGMAVAGMGQGMGMVQDTGFDALYIGDLQWWTTDEDLRLIAETLGVTLAHKDITFSEHKVNGKSKGIAWVECGNYAGAAALKEFLDNNDFQGRRASATLASTLQGNPFRTLPKDPPPRGAVQPNNAPSGGMGRGGGGGGGGGFRGGPPNMGAMNMRGGMMGQNMMPRMPGMMGMAGNGFGGNQFMGGGRGGIPQGPRGGMMQGGGGRGGMMGGGMGMGGVQAGAMGAGRGYNMQQQQQGHFNPAFIQGQGNGGQLQSNKRFKAEESG</sequence>
<reference evidence="5 6" key="1">
    <citation type="journal article" date="2016" name="Mol. Biol. Evol.">
        <title>Comparative Genomics of Early-Diverging Mushroom-Forming Fungi Provides Insights into the Origins of Lignocellulose Decay Capabilities.</title>
        <authorList>
            <person name="Nagy L.G."/>
            <person name="Riley R."/>
            <person name="Tritt A."/>
            <person name="Adam C."/>
            <person name="Daum C."/>
            <person name="Floudas D."/>
            <person name="Sun H."/>
            <person name="Yadav J.S."/>
            <person name="Pangilinan J."/>
            <person name="Larsson K.H."/>
            <person name="Matsuura K."/>
            <person name="Barry K."/>
            <person name="Labutti K."/>
            <person name="Kuo R."/>
            <person name="Ohm R.A."/>
            <person name="Bhattacharya S.S."/>
            <person name="Shirouzu T."/>
            <person name="Yoshinaga Y."/>
            <person name="Martin F.M."/>
            <person name="Grigoriev I.V."/>
            <person name="Hibbett D.S."/>
        </authorList>
    </citation>
    <scope>NUCLEOTIDE SEQUENCE [LARGE SCALE GENOMIC DNA]</scope>
    <source>
        <strain evidence="5 6">CBS 109695</strain>
    </source>
</reference>
<dbReference type="InterPro" id="IPR034772">
    <property type="entry name" value="CPSF6/7"/>
</dbReference>
<keyword evidence="2" id="KW-0694">RNA-binding</keyword>
<dbReference type="InterPro" id="IPR035979">
    <property type="entry name" value="RBD_domain_sf"/>
</dbReference>
<evidence type="ECO:0000259" key="4">
    <source>
        <dbReference type="PROSITE" id="PS50102"/>
    </source>
</evidence>
<keyword evidence="6" id="KW-1185">Reference proteome</keyword>
<feature type="compositionally biased region" description="Acidic residues" evidence="3">
    <location>
        <begin position="1"/>
        <end position="14"/>
    </location>
</feature>
<evidence type="ECO:0000313" key="5">
    <source>
        <dbReference type="EMBL" id="KZP31779.1"/>
    </source>
</evidence>
<dbReference type="STRING" id="436010.A0A166UKE9"/>
<accession>A0A166UKE9</accession>
<evidence type="ECO:0000313" key="6">
    <source>
        <dbReference type="Proteomes" id="UP000076532"/>
    </source>
</evidence>
<evidence type="ECO:0000256" key="2">
    <source>
        <dbReference type="PROSITE-ProRule" id="PRU00176"/>
    </source>
</evidence>
<dbReference type="OrthoDB" id="10065185at2759"/>
<comment type="similarity">
    <text evidence="1">Belongs to the RRM CPSF6/7 family.</text>
</comment>
<proteinExistence type="inferred from homology"/>
<dbReference type="PROSITE" id="PS50102">
    <property type="entry name" value="RRM"/>
    <property type="match status" value="1"/>
</dbReference>
<dbReference type="PANTHER" id="PTHR23204">
    <property type="entry name" value="CLEAVAGE AND POLYADENYLATION SPECIFIC FACTOR"/>
    <property type="match status" value="1"/>
</dbReference>
<dbReference type="InterPro" id="IPR000504">
    <property type="entry name" value="RRM_dom"/>
</dbReference>
<dbReference type="Proteomes" id="UP000076532">
    <property type="component" value="Unassembled WGS sequence"/>
</dbReference>
<dbReference type="EMBL" id="KV417488">
    <property type="protein sequence ID" value="KZP31779.1"/>
    <property type="molecule type" value="Genomic_DNA"/>
</dbReference>
<feature type="region of interest" description="Disordered" evidence="3">
    <location>
        <begin position="330"/>
        <end position="357"/>
    </location>
</feature>
<evidence type="ECO:0000256" key="3">
    <source>
        <dbReference type="SAM" id="MobiDB-lite"/>
    </source>
</evidence>
<dbReference type="AlphaFoldDB" id="A0A166UKE9"/>
<feature type="compositionally biased region" description="Gly residues" evidence="3">
    <location>
        <begin position="219"/>
        <end position="235"/>
    </location>
</feature>